<accession>A0A813L769</accession>
<protein>
    <submittedName>
        <fullName evidence="1">Uncharacterized protein</fullName>
    </submittedName>
</protein>
<evidence type="ECO:0000313" key="1">
    <source>
        <dbReference type="EMBL" id="CAE8723982.1"/>
    </source>
</evidence>
<feature type="non-terminal residue" evidence="1">
    <location>
        <position position="1"/>
    </location>
</feature>
<name>A0A813L769_POLGL</name>
<proteinExistence type="predicted"/>
<dbReference type="SUPFAM" id="SSF51735">
    <property type="entry name" value="NAD(P)-binding Rossmann-fold domains"/>
    <property type="match status" value="1"/>
</dbReference>
<comment type="caution">
    <text evidence="1">The sequence shown here is derived from an EMBL/GenBank/DDBJ whole genome shotgun (WGS) entry which is preliminary data.</text>
</comment>
<dbReference type="Proteomes" id="UP000626109">
    <property type="component" value="Unassembled WGS sequence"/>
</dbReference>
<dbReference type="EMBL" id="CAJNNW010034814">
    <property type="protein sequence ID" value="CAE8723982.1"/>
    <property type="molecule type" value="Genomic_DNA"/>
</dbReference>
<reference evidence="1" key="1">
    <citation type="submission" date="2021-02" db="EMBL/GenBank/DDBJ databases">
        <authorList>
            <person name="Dougan E. K."/>
            <person name="Rhodes N."/>
            <person name="Thang M."/>
            <person name="Chan C."/>
        </authorList>
    </citation>
    <scope>NUCLEOTIDE SEQUENCE</scope>
</reference>
<dbReference type="InterPro" id="IPR036291">
    <property type="entry name" value="NAD(P)-bd_dom_sf"/>
</dbReference>
<sequence length="168" mass="17705">DGEGSAGTSAAEAPPLAFVFNRDVARFVAGLVHANQSSELQFDAVNLGCEQQPTLREFLSLLSAAAGLGPAPVLKPVERPKSFLPSVDRPLRLCCRRMNEIYGFSATPLEDVLKSCSDWFRDACKSFPEEAADAAMKLPVAARATALASAGLKMPEPASSSSSSDSDS</sequence>
<organism evidence="1 2">
    <name type="scientific">Polarella glacialis</name>
    <name type="common">Dinoflagellate</name>
    <dbReference type="NCBI Taxonomy" id="89957"/>
    <lineage>
        <taxon>Eukaryota</taxon>
        <taxon>Sar</taxon>
        <taxon>Alveolata</taxon>
        <taxon>Dinophyceae</taxon>
        <taxon>Suessiales</taxon>
        <taxon>Suessiaceae</taxon>
        <taxon>Polarella</taxon>
    </lineage>
</organism>
<gene>
    <name evidence="1" type="ORF">PGLA2088_LOCUS43469</name>
</gene>
<dbReference type="AlphaFoldDB" id="A0A813L769"/>
<evidence type="ECO:0000313" key="2">
    <source>
        <dbReference type="Proteomes" id="UP000626109"/>
    </source>
</evidence>